<dbReference type="RefSeq" id="WP_136643124.1">
    <property type="nucleotide sequence ID" value="NZ_QYRT01000036.1"/>
</dbReference>
<gene>
    <name evidence="1" type="ORF">D4765_15020</name>
</gene>
<evidence type="ECO:0000313" key="2">
    <source>
        <dbReference type="Proteomes" id="UP000306192"/>
    </source>
</evidence>
<organism evidence="1 2">
    <name type="scientific">Subtercola vilae</name>
    <dbReference type="NCBI Taxonomy" id="2056433"/>
    <lineage>
        <taxon>Bacteria</taxon>
        <taxon>Bacillati</taxon>
        <taxon>Actinomycetota</taxon>
        <taxon>Actinomycetes</taxon>
        <taxon>Micrococcales</taxon>
        <taxon>Microbacteriaceae</taxon>
        <taxon>Subtercola</taxon>
    </lineage>
</organism>
<comment type="caution">
    <text evidence="1">The sequence shown here is derived from an EMBL/GenBank/DDBJ whole genome shotgun (WGS) entry which is preliminary data.</text>
</comment>
<sequence length="96" mass="10155">MPSFRVTVMIGALKTGVAPPSLVPRAAAAARTLTTVEASDLAVVSGSARITVRFTGDDAAHAFIVADAVLSELRSLAEVVTYQVTRRQGGRWYAEH</sequence>
<dbReference type="OrthoDB" id="3256527at2"/>
<protein>
    <submittedName>
        <fullName evidence="1">Uncharacterized protein</fullName>
    </submittedName>
</protein>
<evidence type="ECO:0000313" key="1">
    <source>
        <dbReference type="EMBL" id="TIH33317.1"/>
    </source>
</evidence>
<keyword evidence="2" id="KW-1185">Reference proteome</keyword>
<dbReference type="EMBL" id="QYRT01000036">
    <property type="protein sequence ID" value="TIH33317.1"/>
    <property type="molecule type" value="Genomic_DNA"/>
</dbReference>
<name>A0A4T2BPG7_9MICO</name>
<dbReference type="Proteomes" id="UP000306192">
    <property type="component" value="Unassembled WGS sequence"/>
</dbReference>
<dbReference type="AlphaFoldDB" id="A0A4T2BPG7"/>
<accession>A0A4T2BPG7</accession>
<reference evidence="1 2" key="1">
    <citation type="journal article" date="2019" name="Microorganisms">
        <title>Systematic Affiliation and Genome Analysis of Subtercola vilae DB165(T) with Particular Emphasis on Cold Adaptation of an Isolate from a High-Altitude Cold Volcano Lake.</title>
        <authorList>
            <person name="Villalobos A.S."/>
            <person name="Wiese J."/>
            <person name="Imhoff J.F."/>
            <person name="Dorador C."/>
            <person name="Keller A."/>
            <person name="Hentschel U."/>
        </authorList>
    </citation>
    <scope>NUCLEOTIDE SEQUENCE [LARGE SCALE GENOMIC DNA]</scope>
    <source>
        <strain evidence="1 2">DB165</strain>
    </source>
</reference>
<proteinExistence type="predicted"/>